<dbReference type="SMART" id="SM00322">
    <property type="entry name" value="KH"/>
    <property type="match status" value="1"/>
</dbReference>
<dbReference type="FunFam" id="3.30.1370.10:FF:000047">
    <property type="entry name" value="splicing factor-like protein 1"/>
    <property type="match status" value="1"/>
</dbReference>
<feature type="compositionally biased region" description="Low complexity" evidence="14">
    <location>
        <begin position="481"/>
        <end position="490"/>
    </location>
</feature>
<dbReference type="PANTHER" id="PTHR11208">
    <property type="entry name" value="RNA-BINDING PROTEIN RELATED"/>
    <property type="match status" value="1"/>
</dbReference>
<dbReference type="Pfam" id="PF22675">
    <property type="entry name" value="KH-I_KHDC4-BBP"/>
    <property type="match status" value="1"/>
</dbReference>
<evidence type="ECO:0000256" key="13">
    <source>
        <dbReference type="RuleBase" id="RU367126"/>
    </source>
</evidence>
<dbReference type="InterPro" id="IPR047086">
    <property type="entry name" value="SF1-HH_sf"/>
</dbReference>
<name>A0A1Y1HQF9_KLENI</name>
<evidence type="ECO:0000256" key="8">
    <source>
        <dbReference type="ARBA" id="ARBA00022884"/>
    </source>
</evidence>
<evidence type="ECO:0000256" key="7">
    <source>
        <dbReference type="ARBA" id="ARBA00022833"/>
    </source>
</evidence>
<keyword evidence="10 13" id="KW-0539">Nucleus</keyword>
<evidence type="ECO:0000256" key="14">
    <source>
        <dbReference type="SAM" id="MobiDB-lite"/>
    </source>
</evidence>
<keyword evidence="9 13" id="KW-0508">mRNA splicing</keyword>
<keyword evidence="4 13" id="KW-0479">Metal-binding</keyword>
<dbReference type="EMBL" id="DF236975">
    <property type="protein sequence ID" value="GAQ79221.1"/>
    <property type="molecule type" value="Genomic_DNA"/>
</dbReference>
<keyword evidence="13" id="KW-0747">Spliceosome</keyword>
<feature type="region of interest" description="Disordered" evidence="14">
    <location>
        <begin position="1"/>
        <end position="138"/>
    </location>
</feature>
<dbReference type="InterPro" id="IPR001878">
    <property type="entry name" value="Znf_CCHC"/>
</dbReference>
<dbReference type="SUPFAM" id="SSF54791">
    <property type="entry name" value="Eukaryotic type KH-domain (KH-domain type I)"/>
    <property type="match status" value="1"/>
</dbReference>
<keyword evidence="5" id="KW-0677">Repeat</keyword>
<feature type="domain" description="RRM" evidence="15">
    <location>
        <begin position="499"/>
        <end position="577"/>
    </location>
</feature>
<feature type="region of interest" description="Disordered" evidence="14">
    <location>
        <begin position="574"/>
        <end position="789"/>
    </location>
</feature>
<dbReference type="GO" id="GO:0045131">
    <property type="term" value="F:pre-mRNA branch point binding"/>
    <property type="evidence" value="ECO:0007669"/>
    <property type="project" value="UniProtKB-UniRule"/>
</dbReference>
<keyword evidence="7 13" id="KW-0862">Zinc</keyword>
<feature type="region of interest" description="Disordered" evidence="14">
    <location>
        <begin position="429"/>
        <end position="500"/>
    </location>
</feature>
<evidence type="ECO:0000259" key="16">
    <source>
        <dbReference type="PROSITE" id="PS50158"/>
    </source>
</evidence>
<dbReference type="PROSITE" id="PS50084">
    <property type="entry name" value="KH_TYPE_1"/>
    <property type="match status" value="1"/>
</dbReference>
<dbReference type="Proteomes" id="UP000054558">
    <property type="component" value="Unassembled WGS sequence"/>
</dbReference>
<feature type="compositionally biased region" description="Basic and acidic residues" evidence="14">
    <location>
        <begin position="289"/>
        <end position="310"/>
    </location>
</feature>
<dbReference type="InterPro" id="IPR036612">
    <property type="entry name" value="KH_dom_type_1_sf"/>
</dbReference>
<organism evidence="17 18">
    <name type="scientific">Klebsormidium nitens</name>
    <name type="common">Green alga</name>
    <name type="synonym">Ulothrix nitens</name>
    <dbReference type="NCBI Taxonomy" id="105231"/>
    <lineage>
        <taxon>Eukaryota</taxon>
        <taxon>Viridiplantae</taxon>
        <taxon>Streptophyta</taxon>
        <taxon>Klebsormidiophyceae</taxon>
        <taxon>Klebsormidiales</taxon>
        <taxon>Klebsormidiaceae</taxon>
        <taxon>Klebsormidium</taxon>
    </lineage>
</organism>
<dbReference type="Pfam" id="PF16275">
    <property type="entry name" value="SF1-HH"/>
    <property type="match status" value="1"/>
</dbReference>
<feature type="compositionally biased region" description="Low complexity" evidence="14">
    <location>
        <begin position="609"/>
        <end position="627"/>
    </location>
</feature>
<dbReference type="GO" id="GO:0003729">
    <property type="term" value="F:mRNA binding"/>
    <property type="evidence" value="ECO:0000318"/>
    <property type="project" value="GO_Central"/>
</dbReference>
<dbReference type="PANTHER" id="PTHR11208:SF45">
    <property type="entry name" value="SPLICING FACTOR 1"/>
    <property type="match status" value="1"/>
</dbReference>
<evidence type="ECO:0000256" key="2">
    <source>
        <dbReference type="ARBA" id="ARBA00010382"/>
    </source>
</evidence>
<keyword evidence="8 12" id="KW-0694">RNA-binding</keyword>
<evidence type="ECO:0000313" key="18">
    <source>
        <dbReference type="Proteomes" id="UP000054558"/>
    </source>
</evidence>
<dbReference type="InterPro" id="IPR004087">
    <property type="entry name" value="KH_dom"/>
</dbReference>
<comment type="function">
    <text evidence="13">Necessary for the splicing of pre-mRNA. Has a role in the recognition of the branch site (5'-UACUAAC-3'), the pyrimidine tract and the 3'-splice site at the 3'-end of introns.</text>
</comment>
<dbReference type="GO" id="GO:0005681">
    <property type="term" value="C:spliceosomal complex"/>
    <property type="evidence" value="ECO:0007669"/>
    <property type="project" value="UniProtKB-KW"/>
</dbReference>
<dbReference type="Gene3D" id="4.10.60.10">
    <property type="entry name" value="Zinc finger, CCHC-type"/>
    <property type="match status" value="1"/>
</dbReference>
<dbReference type="InterPro" id="IPR012677">
    <property type="entry name" value="Nucleotide-bd_a/b_plait_sf"/>
</dbReference>
<dbReference type="GO" id="GO:0009967">
    <property type="term" value="P:positive regulation of signal transduction"/>
    <property type="evidence" value="ECO:0007669"/>
    <property type="project" value="UniProtKB-ARBA"/>
</dbReference>
<feature type="compositionally biased region" description="Low complexity" evidence="14">
    <location>
        <begin position="590"/>
        <end position="602"/>
    </location>
</feature>
<evidence type="ECO:0000256" key="1">
    <source>
        <dbReference type="ARBA" id="ARBA00004123"/>
    </source>
</evidence>
<evidence type="ECO:0000256" key="6">
    <source>
        <dbReference type="ARBA" id="ARBA00022771"/>
    </source>
</evidence>
<dbReference type="SUPFAM" id="SSF54928">
    <property type="entry name" value="RNA-binding domain, RBD"/>
    <property type="match status" value="1"/>
</dbReference>
<feature type="compositionally biased region" description="Basic and acidic residues" evidence="14">
    <location>
        <begin position="774"/>
        <end position="789"/>
    </location>
</feature>
<dbReference type="Pfam" id="PF00098">
    <property type="entry name" value="zf-CCHC"/>
    <property type="match status" value="1"/>
</dbReference>
<keyword evidence="6 11" id="KW-0863">Zinc-finger</keyword>
<evidence type="ECO:0000256" key="10">
    <source>
        <dbReference type="ARBA" id="ARBA00023242"/>
    </source>
</evidence>
<dbReference type="PROSITE" id="PS50102">
    <property type="entry name" value="RRM"/>
    <property type="match status" value="1"/>
</dbReference>
<protein>
    <recommendedName>
        <fullName evidence="13">Branchpoint-bridging protein</fullName>
    </recommendedName>
</protein>
<evidence type="ECO:0000256" key="5">
    <source>
        <dbReference type="ARBA" id="ARBA00022737"/>
    </source>
</evidence>
<dbReference type="GO" id="GO:0005737">
    <property type="term" value="C:cytoplasm"/>
    <property type="evidence" value="ECO:0007669"/>
    <property type="project" value="UniProtKB-ARBA"/>
</dbReference>
<dbReference type="GO" id="GO:0005634">
    <property type="term" value="C:nucleus"/>
    <property type="evidence" value="ECO:0000318"/>
    <property type="project" value="GO_Central"/>
</dbReference>
<dbReference type="FunFam" id="3.30.70.330:FF:000383">
    <property type="entry name" value="Sex lethal, isoform D"/>
    <property type="match status" value="1"/>
</dbReference>
<dbReference type="Gene3D" id="3.30.70.330">
    <property type="match status" value="1"/>
</dbReference>
<feature type="compositionally biased region" description="Low complexity" evidence="14">
    <location>
        <begin position="28"/>
        <end position="37"/>
    </location>
</feature>
<dbReference type="InterPro" id="IPR055256">
    <property type="entry name" value="KH_1_KHDC4/BBP-like"/>
</dbReference>
<dbReference type="SMART" id="SM00343">
    <property type="entry name" value="ZnF_C2HC"/>
    <property type="match status" value="2"/>
</dbReference>
<keyword evidence="18" id="KW-1185">Reference proteome</keyword>
<comment type="subcellular location">
    <subcellularLocation>
        <location evidence="1 13">Nucleus</location>
    </subcellularLocation>
</comment>
<dbReference type="SUPFAM" id="SSF57756">
    <property type="entry name" value="Retrovirus zinc finger-like domains"/>
    <property type="match status" value="1"/>
</dbReference>
<feature type="domain" description="CCHC-type" evidence="16">
    <location>
        <begin position="366"/>
        <end position="380"/>
    </location>
</feature>
<accession>A0A1Y1HQF9</accession>
<dbReference type="OMA" id="PGMPSMY"/>
<dbReference type="GO" id="GO:0045292">
    <property type="term" value="P:mRNA cis splicing, via spliceosome"/>
    <property type="evidence" value="ECO:0000318"/>
    <property type="project" value="GO_Central"/>
</dbReference>
<feature type="region of interest" description="Disordered" evidence="14">
    <location>
        <begin position="286"/>
        <end position="310"/>
    </location>
</feature>
<dbReference type="Pfam" id="PF00076">
    <property type="entry name" value="RRM_1"/>
    <property type="match status" value="1"/>
</dbReference>
<dbReference type="GO" id="GO:0010629">
    <property type="term" value="P:negative regulation of gene expression"/>
    <property type="evidence" value="ECO:0007669"/>
    <property type="project" value="UniProtKB-ARBA"/>
</dbReference>
<evidence type="ECO:0000256" key="11">
    <source>
        <dbReference type="PROSITE-ProRule" id="PRU00047"/>
    </source>
</evidence>
<evidence type="ECO:0000256" key="3">
    <source>
        <dbReference type="ARBA" id="ARBA00022664"/>
    </source>
</evidence>
<keyword evidence="3 13" id="KW-0507">mRNA processing</keyword>
<dbReference type="InterPro" id="IPR036875">
    <property type="entry name" value="Znf_CCHC_sf"/>
</dbReference>
<evidence type="ECO:0000256" key="4">
    <source>
        <dbReference type="ARBA" id="ARBA00022723"/>
    </source>
</evidence>
<dbReference type="STRING" id="105231.A0A1Y1HQF9"/>
<evidence type="ECO:0000313" key="17">
    <source>
        <dbReference type="EMBL" id="GAQ79221.1"/>
    </source>
</evidence>
<dbReference type="InterPro" id="IPR035979">
    <property type="entry name" value="RBD_domain_sf"/>
</dbReference>
<proteinExistence type="inferred from homology"/>
<dbReference type="InterPro" id="IPR000504">
    <property type="entry name" value="RRM_dom"/>
</dbReference>
<feature type="compositionally biased region" description="Pro residues" evidence="14">
    <location>
        <begin position="657"/>
        <end position="697"/>
    </location>
</feature>
<reference evidence="17 18" key="1">
    <citation type="journal article" date="2014" name="Nat. Commun.">
        <title>Klebsormidium flaccidum genome reveals primary factors for plant terrestrial adaptation.</title>
        <authorList>
            <person name="Hori K."/>
            <person name="Maruyama F."/>
            <person name="Fujisawa T."/>
            <person name="Togashi T."/>
            <person name="Yamamoto N."/>
            <person name="Seo M."/>
            <person name="Sato S."/>
            <person name="Yamada T."/>
            <person name="Mori H."/>
            <person name="Tajima N."/>
            <person name="Moriyama T."/>
            <person name="Ikeuchi M."/>
            <person name="Watanabe M."/>
            <person name="Wada H."/>
            <person name="Kobayashi K."/>
            <person name="Saito M."/>
            <person name="Masuda T."/>
            <person name="Sasaki-Sekimoto Y."/>
            <person name="Mashiguchi K."/>
            <person name="Awai K."/>
            <person name="Shimojima M."/>
            <person name="Masuda S."/>
            <person name="Iwai M."/>
            <person name="Nobusawa T."/>
            <person name="Narise T."/>
            <person name="Kondo S."/>
            <person name="Saito H."/>
            <person name="Sato R."/>
            <person name="Murakawa M."/>
            <person name="Ihara Y."/>
            <person name="Oshima-Yamada Y."/>
            <person name="Ohtaka K."/>
            <person name="Satoh M."/>
            <person name="Sonobe K."/>
            <person name="Ishii M."/>
            <person name="Ohtani R."/>
            <person name="Kanamori-Sato M."/>
            <person name="Honoki R."/>
            <person name="Miyazaki D."/>
            <person name="Mochizuki H."/>
            <person name="Umetsu J."/>
            <person name="Higashi K."/>
            <person name="Shibata D."/>
            <person name="Kamiya Y."/>
            <person name="Sato N."/>
            <person name="Nakamura Y."/>
            <person name="Tabata S."/>
            <person name="Ida S."/>
            <person name="Kurokawa K."/>
            <person name="Ohta H."/>
        </authorList>
    </citation>
    <scope>NUCLEOTIDE SEQUENCE [LARGE SCALE GENOMIC DNA]</scope>
    <source>
        <strain evidence="17 18">NIES-2285</strain>
    </source>
</reference>
<dbReference type="Gene3D" id="6.10.140.1790">
    <property type="match status" value="1"/>
</dbReference>
<dbReference type="GO" id="GO:0008270">
    <property type="term" value="F:zinc ion binding"/>
    <property type="evidence" value="ECO:0007669"/>
    <property type="project" value="UniProtKB-UniRule"/>
</dbReference>
<feature type="compositionally biased region" description="Pro residues" evidence="14">
    <location>
        <begin position="38"/>
        <end position="55"/>
    </location>
</feature>
<dbReference type="PROSITE" id="PS50158">
    <property type="entry name" value="ZF_CCHC"/>
    <property type="match status" value="1"/>
</dbReference>
<feature type="compositionally biased region" description="Polar residues" evidence="14">
    <location>
        <begin position="75"/>
        <end position="89"/>
    </location>
</feature>
<dbReference type="Gene3D" id="3.30.1370.10">
    <property type="entry name" value="K Homology domain, type 1"/>
    <property type="match status" value="1"/>
</dbReference>
<evidence type="ECO:0000256" key="9">
    <source>
        <dbReference type="ARBA" id="ARBA00023187"/>
    </source>
</evidence>
<evidence type="ECO:0000256" key="12">
    <source>
        <dbReference type="PROSITE-ProRule" id="PRU00176"/>
    </source>
</evidence>
<dbReference type="AlphaFoldDB" id="A0A1Y1HQF9"/>
<comment type="similarity">
    <text evidence="2 13">Belongs to the BBP/SF1 family.</text>
</comment>
<dbReference type="CDD" id="cd02395">
    <property type="entry name" value="KH-I_BBP"/>
    <property type="match status" value="1"/>
</dbReference>
<dbReference type="OrthoDB" id="10021397at2759"/>
<dbReference type="InterPro" id="IPR045071">
    <property type="entry name" value="BBP-like"/>
</dbReference>
<dbReference type="SMART" id="SM00360">
    <property type="entry name" value="RRM"/>
    <property type="match status" value="1"/>
</dbReference>
<dbReference type="InterPro" id="IPR032570">
    <property type="entry name" value="SF1-HH"/>
</dbReference>
<feature type="compositionally biased region" description="Pro residues" evidence="14">
    <location>
        <begin position="628"/>
        <end position="647"/>
    </location>
</feature>
<feature type="compositionally biased region" description="Pro residues" evidence="14">
    <location>
        <begin position="722"/>
        <end position="755"/>
    </location>
</feature>
<gene>
    <name evidence="17" type="ORF">KFL_000260370</name>
</gene>
<evidence type="ECO:0000259" key="15">
    <source>
        <dbReference type="PROSITE" id="PS50102"/>
    </source>
</evidence>
<sequence>MDPGAQAAAFLEQLQNQTGGNGTGWGGQEQQPYQPEHQLPPPPPPMYPPPPPQYPPEQGNQAWQQPPPPEPSEQHANGQSNGGSNPETPSSDGGGRKRRSRWGPDPAEAANQSDGGTKKRKSRWEPADEPKITIPGLPPIQLPAFVKELMGGEDLNPEVQALNAELNEINRKLQTGEVVDVYVPPEQRSPSPEPMYDNLGHRVNTREVRMREKLMKRRSDVIAELIRKSPTYKPPADYKPEKKTRKLFIPLKEYPGYNFIGLIIGPRGNTQKRMEKETGCKIAIRGKGSVKEGRSQNLRKDAKPDPSENEDLHVFIQADDDDSLERAANMVQKLLTPVEEGANEHKRTQLLELAALNGTLRDDEYCRLCGEPGHRQYDCPTRNSTYKAEGVTCRICGDGGHPTIDCPMKDTKVGHQMDNEYQSFLAELGGNPADAAGRDGRPAMPGGAPPFGDRGPRVTGFSNGPPREGLGFSGPPRDSRAPPFSSGGRPPSRDENDDSNLYIGYLPANITEDELRRLFDPYGRIEEVKVIKDRATGISKGFGFVKFSSAREAHEAITGMNGFRVEGKSLAVRIAGSNTGGPSDRPPLGRPTGFSGPPSGFSGPPGPPRVSGFSGPPGQTGFSGPPAAQGPPPPGTGRGPPSTPWGQPPSSQGGPPAGAPAPPWGAAPPAPGAPPPGAPAPYYPPPPYYGAPPPGGQYPPYQYPYSYPPGAPPSGSAAAPPGSYPQPYPGYYGAPPPGQPPLPPSSGGAPPPPPSGGGATPWAGAATPPPPDASKVESEYEKFMREMGK</sequence>